<dbReference type="STRING" id="1076935.U4L3T4"/>
<accession>U4L3T4</accession>
<name>U4L3T4_PYROM</name>
<reference evidence="8 9" key="1">
    <citation type="journal article" date="2013" name="PLoS Genet.">
        <title>The genome and development-dependent transcriptomes of Pyronema confluens: a window into fungal evolution.</title>
        <authorList>
            <person name="Traeger S."/>
            <person name="Altegoer F."/>
            <person name="Freitag M."/>
            <person name="Gabaldon T."/>
            <person name="Kempken F."/>
            <person name="Kumar A."/>
            <person name="Marcet-Houben M."/>
            <person name="Poggeler S."/>
            <person name="Stajich J.E."/>
            <person name="Nowrousian M."/>
        </authorList>
    </citation>
    <scope>NUCLEOTIDE SEQUENCE [LARGE SCALE GENOMIC DNA]</scope>
    <source>
        <strain evidence="9">CBS 100304</strain>
        <tissue evidence="8">Vegetative mycelium</tissue>
    </source>
</reference>
<keyword evidence="5" id="KW-0539">Nucleus</keyword>
<dbReference type="InterPro" id="IPR005651">
    <property type="entry name" value="Trm112-like"/>
</dbReference>
<dbReference type="EMBL" id="HF935329">
    <property type="protein sequence ID" value="CCX06968.1"/>
    <property type="molecule type" value="Genomic_DNA"/>
</dbReference>
<evidence type="ECO:0000256" key="5">
    <source>
        <dbReference type="ARBA" id="ARBA00023242"/>
    </source>
</evidence>
<dbReference type="GO" id="GO:0030488">
    <property type="term" value="P:tRNA methylation"/>
    <property type="evidence" value="ECO:0007669"/>
    <property type="project" value="TreeGrafter"/>
</dbReference>
<evidence type="ECO:0000256" key="3">
    <source>
        <dbReference type="ARBA" id="ARBA00007980"/>
    </source>
</evidence>
<gene>
    <name evidence="8" type="ORF">PCON_06555</name>
</gene>
<dbReference type="Pfam" id="PF03966">
    <property type="entry name" value="Trm112p"/>
    <property type="match status" value="1"/>
</dbReference>
<dbReference type="PANTHER" id="PTHR12773">
    <property type="entry name" value="UPF0315 PROTEIN-RELATED"/>
    <property type="match status" value="1"/>
</dbReference>
<dbReference type="GO" id="GO:0070476">
    <property type="term" value="P:rRNA (guanine-N7)-methylation"/>
    <property type="evidence" value="ECO:0007669"/>
    <property type="project" value="TreeGrafter"/>
</dbReference>
<keyword evidence="4" id="KW-0963">Cytoplasm</keyword>
<evidence type="ECO:0000313" key="8">
    <source>
        <dbReference type="EMBL" id="CCX06968.1"/>
    </source>
</evidence>
<comment type="similarity">
    <text evidence="3">Belongs to the TRM112 family.</text>
</comment>
<proteinExistence type="inferred from homology"/>
<keyword evidence="9" id="KW-1185">Reference proteome</keyword>
<dbReference type="eggNOG" id="KOG1088">
    <property type="taxonomic scope" value="Eukaryota"/>
</dbReference>
<dbReference type="FunFam" id="2.20.25.10:FF:000021">
    <property type="entry name" value="Multifunctional methyltransferase subunit trm112"/>
    <property type="match status" value="1"/>
</dbReference>
<dbReference type="GO" id="GO:0005737">
    <property type="term" value="C:cytoplasm"/>
    <property type="evidence" value="ECO:0007669"/>
    <property type="project" value="UniProtKB-SubCell"/>
</dbReference>
<evidence type="ECO:0000256" key="7">
    <source>
        <dbReference type="ARBA" id="ARBA00083044"/>
    </source>
</evidence>
<dbReference type="OrthoDB" id="2187549at2759"/>
<evidence type="ECO:0000256" key="4">
    <source>
        <dbReference type="ARBA" id="ARBA00022490"/>
    </source>
</evidence>
<evidence type="ECO:0000256" key="6">
    <source>
        <dbReference type="ARBA" id="ARBA00069342"/>
    </source>
</evidence>
<protein>
    <recommendedName>
        <fullName evidence="6">Multifunctional methyltransferase subunit trm112</fullName>
    </recommendedName>
    <alternativeName>
        <fullName evidence="7">eRF1 methyltransferase subunit trm112</fullName>
    </alternativeName>
</protein>
<dbReference type="AlphaFoldDB" id="U4L3T4"/>
<evidence type="ECO:0000313" key="9">
    <source>
        <dbReference type="Proteomes" id="UP000018144"/>
    </source>
</evidence>
<dbReference type="PANTHER" id="PTHR12773:SF0">
    <property type="entry name" value="MULTIFUNCTIONAL METHYLTRANSFERASE SUBUNIT TRM112-LIKE PROTEIN"/>
    <property type="match status" value="1"/>
</dbReference>
<dbReference type="InterPro" id="IPR039127">
    <property type="entry name" value="Trm112"/>
</dbReference>
<dbReference type="OMA" id="NMLTSKC"/>
<dbReference type="GO" id="GO:0005634">
    <property type="term" value="C:nucleus"/>
    <property type="evidence" value="ECO:0007669"/>
    <property type="project" value="UniProtKB-SubCell"/>
</dbReference>
<dbReference type="GO" id="GO:0046982">
    <property type="term" value="F:protein heterodimerization activity"/>
    <property type="evidence" value="ECO:0007669"/>
    <property type="project" value="InterPro"/>
</dbReference>
<dbReference type="Gene3D" id="2.20.25.10">
    <property type="match status" value="1"/>
</dbReference>
<dbReference type="Proteomes" id="UP000018144">
    <property type="component" value="Unassembled WGS sequence"/>
</dbReference>
<sequence>MKILTTNYITCAVKACKTSSNAFPLQFRDAELVQEELELNEEFIKNILPRIEWPALVQTAASLGFTTLPSTKPEGDLDEQMIKDLHTLLVETQVISGKLVCGNCQHEYNIHQGIANFLLPNHLV</sequence>
<organism evidence="8 9">
    <name type="scientific">Pyronema omphalodes (strain CBS 100304)</name>
    <name type="common">Pyronema confluens</name>
    <dbReference type="NCBI Taxonomy" id="1076935"/>
    <lineage>
        <taxon>Eukaryota</taxon>
        <taxon>Fungi</taxon>
        <taxon>Dikarya</taxon>
        <taxon>Ascomycota</taxon>
        <taxon>Pezizomycotina</taxon>
        <taxon>Pezizomycetes</taxon>
        <taxon>Pezizales</taxon>
        <taxon>Pyronemataceae</taxon>
        <taxon>Pyronema</taxon>
    </lineage>
</organism>
<evidence type="ECO:0000256" key="2">
    <source>
        <dbReference type="ARBA" id="ARBA00004496"/>
    </source>
</evidence>
<comment type="subcellular location">
    <subcellularLocation>
        <location evidence="2">Cytoplasm</location>
    </subcellularLocation>
    <subcellularLocation>
        <location evidence="1">Nucleus</location>
    </subcellularLocation>
</comment>
<evidence type="ECO:0000256" key="1">
    <source>
        <dbReference type="ARBA" id="ARBA00004123"/>
    </source>
</evidence>